<proteinExistence type="predicted"/>
<accession>K2FWM1</accession>
<reference evidence="2" key="1">
    <citation type="journal article" date="2012" name="Science">
        <title>Fermentation, hydrogen, and sulfur metabolism in multiple uncultivated bacterial phyla.</title>
        <authorList>
            <person name="Wrighton K.C."/>
            <person name="Thomas B.C."/>
            <person name="Sharon I."/>
            <person name="Miller C.S."/>
            <person name="Castelle C.J."/>
            <person name="VerBerkmoes N.C."/>
            <person name="Wilkins M.J."/>
            <person name="Hettich R.L."/>
            <person name="Lipton M.S."/>
            <person name="Williams K.H."/>
            <person name="Long P.E."/>
            <person name="Banfield J.F."/>
        </authorList>
    </citation>
    <scope>NUCLEOTIDE SEQUENCE [LARGE SCALE GENOMIC DNA]</scope>
</reference>
<gene>
    <name evidence="2" type="ORF">ACD_4C00344G0007</name>
</gene>
<name>K2FWM1_9BACT</name>
<evidence type="ECO:0000256" key="1">
    <source>
        <dbReference type="SAM" id="MobiDB-lite"/>
    </source>
</evidence>
<comment type="caution">
    <text evidence="2">The sequence shown here is derived from an EMBL/GenBank/DDBJ whole genome shotgun (WGS) entry which is preliminary data.</text>
</comment>
<feature type="compositionally biased region" description="Polar residues" evidence="1">
    <location>
        <begin position="48"/>
        <end position="60"/>
    </location>
</feature>
<dbReference type="EMBL" id="AMFJ01000860">
    <property type="protein sequence ID" value="EKE26287.1"/>
    <property type="molecule type" value="Genomic_DNA"/>
</dbReference>
<feature type="region of interest" description="Disordered" evidence="1">
    <location>
        <begin position="44"/>
        <end position="64"/>
    </location>
</feature>
<dbReference type="AlphaFoldDB" id="K2FWM1"/>
<sequence length="476" mass="57139">MKKNLLPLFFWIIWLVLVVLWSYLFANPDVKVKIFSKVSEKIKGFGDSQKNSSWSTQAGSWSEKPENKDRHLIFENDCIWVKLYEKKDNYPRKMFVYFWKDWETIKNVVDDMKWIDESRINGFYLYEKSAQKWDLRIYLAQSNDFDWAVAPVYIIIQKSNVFVYYSLSDSTEIIDNVILNFNNPEIPQYMIDNIESYWDFKCKDIKNWERIDSGNYDFNGDLNNFIETNLKENSIVTNSWSETKSETKSENSINFSDSQIKDILAKIDENLNKQQELGKNSTWALIQGDLKAEYILSENNIDDKIKITLNWKESLINLEEVNNYNKKVQELIDKWECGSDNIDSPKCVKWRVELNKFYKNWKYIWFYTNYYVWKWLTLIDIWNKKKFIDILLTISCQESQNYLVCNIWLWWWEMSLNNLNSGENKEFKIGNSIDSWYHIDDNYLYYTVTSSDNGSKNVILHIYDIKTLKEVFSKKI</sequence>
<evidence type="ECO:0000313" key="2">
    <source>
        <dbReference type="EMBL" id="EKE26287.1"/>
    </source>
</evidence>
<organism evidence="2">
    <name type="scientific">uncultured bacterium</name>
    <name type="common">gcode 4</name>
    <dbReference type="NCBI Taxonomy" id="1234023"/>
    <lineage>
        <taxon>Bacteria</taxon>
        <taxon>environmental samples</taxon>
    </lineage>
</organism>
<protein>
    <submittedName>
        <fullName evidence="2">Uncharacterized protein</fullName>
    </submittedName>
</protein>